<reference key="2">
    <citation type="submission" date="2011-10" db="EMBL/GenBank/DDBJ databases">
        <title>The genome and transcriptome sequence of Clonorchis sinensis provide insights into the carcinogenic liver fluke.</title>
        <authorList>
            <person name="Wang X."/>
            <person name="Huang Y."/>
            <person name="Chen W."/>
            <person name="Liu H."/>
            <person name="Guo L."/>
            <person name="Chen Y."/>
            <person name="Luo F."/>
            <person name="Zhou W."/>
            <person name="Sun J."/>
            <person name="Mao Q."/>
            <person name="Liang P."/>
            <person name="Zhou C."/>
            <person name="Tian Y."/>
            <person name="Men J."/>
            <person name="Lv X."/>
            <person name="Huang L."/>
            <person name="Zhou J."/>
            <person name="Hu Y."/>
            <person name="Li R."/>
            <person name="Zhang F."/>
            <person name="Lei H."/>
            <person name="Li X."/>
            <person name="Hu X."/>
            <person name="Liang C."/>
            <person name="Xu J."/>
            <person name="Wu Z."/>
            <person name="Yu X."/>
        </authorList>
    </citation>
    <scope>NUCLEOTIDE SEQUENCE</scope>
    <source>
        <strain>Henan</strain>
    </source>
</reference>
<feature type="non-terminal residue" evidence="2">
    <location>
        <position position="75"/>
    </location>
</feature>
<reference evidence="2" key="1">
    <citation type="journal article" date="2011" name="Genome Biol.">
        <title>The draft genome of the carcinogenic human liver fluke Clonorchis sinensis.</title>
        <authorList>
            <person name="Wang X."/>
            <person name="Chen W."/>
            <person name="Huang Y."/>
            <person name="Sun J."/>
            <person name="Men J."/>
            <person name="Liu H."/>
            <person name="Luo F."/>
            <person name="Guo L."/>
            <person name="Lv X."/>
            <person name="Deng C."/>
            <person name="Zhou C."/>
            <person name="Fan Y."/>
            <person name="Li X."/>
            <person name="Huang L."/>
            <person name="Hu Y."/>
            <person name="Liang C."/>
            <person name="Hu X."/>
            <person name="Xu J."/>
            <person name="Yu X."/>
        </authorList>
    </citation>
    <scope>NUCLEOTIDE SEQUENCE [LARGE SCALE GENOMIC DNA]</scope>
    <source>
        <strain evidence="2">Henan</strain>
    </source>
</reference>
<dbReference type="AlphaFoldDB" id="G7YWM0"/>
<organism evidence="2 3">
    <name type="scientific">Clonorchis sinensis</name>
    <name type="common">Chinese liver fluke</name>
    <dbReference type="NCBI Taxonomy" id="79923"/>
    <lineage>
        <taxon>Eukaryota</taxon>
        <taxon>Metazoa</taxon>
        <taxon>Spiralia</taxon>
        <taxon>Lophotrochozoa</taxon>
        <taxon>Platyhelminthes</taxon>
        <taxon>Trematoda</taxon>
        <taxon>Digenea</taxon>
        <taxon>Opisthorchiida</taxon>
        <taxon>Opisthorchiata</taxon>
        <taxon>Opisthorchiidae</taxon>
        <taxon>Clonorchis</taxon>
    </lineage>
</organism>
<sequence length="75" mass="8250">MHIVGKVVILCCLSMGGNTYVPPYYPNVCNCEESSKCIPGCLCYTCNPGFSVFSCLDSSRCSSTWKYPGIYLNQC</sequence>
<protein>
    <recommendedName>
        <fullName evidence="4">Secreted protein</fullName>
    </recommendedName>
</protein>
<keyword evidence="1" id="KW-0732">Signal</keyword>
<evidence type="ECO:0008006" key="4">
    <source>
        <dbReference type="Google" id="ProtNLM"/>
    </source>
</evidence>
<evidence type="ECO:0000256" key="1">
    <source>
        <dbReference type="SAM" id="SignalP"/>
    </source>
</evidence>
<evidence type="ECO:0000313" key="3">
    <source>
        <dbReference type="Proteomes" id="UP000008909"/>
    </source>
</evidence>
<name>G7YWM0_CLOSI</name>
<accession>G7YWM0</accession>
<dbReference type="Proteomes" id="UP000008909">
    <property type="component" value="Unassembled WGS sequence"/>
</dbReference>
<feature type="signal peptide" evidence="1">
    <location>
        <begin position="1"/>
        <end position="19"/>
    </location>
</feature>
<dbReference type="EMBL" id="DF144678">
    <property type="protein sequence ID" value="GAA57350.1"/>
    <property type="molecule type" value="Genomic_DNA"/>
</dbReference>
<evidence type="ECO:0000313" key="2">
    <source>
        <dbReference type="EMBL" id="GAA57350.1"/>
    </source>
</evidence>
<proteinExistence type="predicted"/>
<gene>
    <name evidence="2" type="ORF">CLF_112571</name>
</gene>
<keyword evidence="3" id="KW-1185">Reference proteome</keyword>
<feature type="chain" id="PRO_5003506675" description="Secreted protein" evidence="1">
    <location>
        <begin position="20"/>
        <end position="75"/>
    </location>
</feature>